<proteinExistence type="predicted"/>
<sequence length="792" mass="87993">MSEFYKCLNLTHNVLLLLKSDKTYFVEYYTKAENDALQLLKADKTDLIYSYAKAETDQKLDLKADKAALIDSYTNSEDDALLVLKADKIDLIDSHSKSEDNSMLLLKADKTDLDNFVDLSSTQTISGQQQFDKISVQSVSKLSKNDASILFAGGGDILVSTLVTQPQLQEVRDIVQGKSKAYVFATTEEMNTWMEDQENVSKLSISDNLYILNKEVMDYWWDGTNLRVLKTELSDMSSGVTTLDAATGGSIAITDMSIDGNTLAPAKNTTFVTIANDQSSTGMKTFTSTFISNDIQQSGYDNNSVFLAERLIKSISDINSSVDLSNYYNKTQIYSQTETDYLLSNKANTGVSYIQREDEELLLAKADKTKLIDSYKNSQTDNLLNNKANQSKKYIQTETDQLITQINVGDVDLSNYYTITKTDELLVEKADSDYVTANFDSTTDLANYVILGTSQTITANKIFSNSCRFVSSIDGMSTGTESSFIKSSADNTVELLGAVGTKPISEFVSAPTDLSNYYTKTQTYAKEEVYNRNDTYSQTQTNSLINNKVSEDDDDYITHKVELNSFVSSSGTQQIIGIKSFYVNVTVIVFIKQGGTNQQVLLTNGTTKLFSEFVGTLTDLSNYYCKSETYSRAETNNKYVILEGLFQQTITKRLKYISSFVGTFDETQDSDANTYLTMSEVDTKLSSKMDSSTLDNFVNTTQDKIVNGSKTFMSNFSATGFAKTLMMEIQPITQIGSTTGIVICSIGTYSTDISPPTLPRISYPIQLATKRKTLTCVHSYRDIRITTDTTEA</sequence>
<evidence type="ECO:0000313" key="2">
    <source>
        <dbReference type="Proteomes" id="UP000324800"/>
    </source>
</evidence>
<dbReference type="Proteomes" id="UP000324800">
    <property type="component" value="Unassembled WGS sequence"/>
</dbReference>
<name>A0A5J4VPV2_9EUKA</name>
<evidence type="ECO:0000313" key="1">
    <source>
        <dbReference type="EMBL" id="KAA6384515.1"/>
    </source>
</evidence>
<dbReference type="AlphaFoldDB" id="A0A5J4VPV2"/>
<comment type="caution">
    <text evidence="1">The sequence shown here is derived from an EMBL/GenBank/DDBJ whole genome shotgun (WGS) entry which is preliminary data.</text>
</comment>
<organism evidence="1 2">
    <name type="scientific">Streblomastix strix</name>
    <dbReference type="NCBI Taxonomy" id="222440"/>
    <lineage>
        <taxon>Eukaryota</taxon>
        <taxon>Metamonada</taxon>
        <taxon>Preaxostyla</taxon>
        <taxon>Oxymonadida</taxon>
        <taxon>Streblomastigidae</taxon>
        <taxon>Streblomastix</taxon>
    </lineage>
</organism>
<protein>
    <submittedName>
        <fullName evidence="1">Uncharacterized protein</fullName>
    </submittedName>
</protein>
<gene>
    <name evidence="1" type="ORF">EZS28_019960</name>
</gene>
<accession>A0A5J4VPV2</accession>
<dbReference type="EMBL" id="SNRW01005722">
    <property type="protein sequence ID" value="KAA6384515.1"/>
    <property type="molecule type" value="Genomic_DNA"/>
</dbReference>
<reference evidence="1 2" key="1">
    <citation type="submission" date="2019-03" db="EMBL/GenBank/DDBJ databases">
        <title>Single cell metagenomics reveals metabolic interactions within the superorganism composed of flagellate Streblomastix strix and complex community of Bacteroidetes bacteria on its surface.</title>
        <authorList>
            <person name="Treitli S.C."/>
            <person name="Kolisko M."/>
            <person name="Husnik F."/>
            <person name="Keeling P."/>
            <person name="Hampl V."/>
        </authorList>
    </citation>
    <scope>NUCLEOTIDE SEQUENCE [LARGE SCALE GENOMIC DNA]</scope>
    <source>
        <strain evidence="1">ST1C</strain>
    </source>
</reference>